<evidence type="ECO:0000313" key="5">
    <source>
        <dbReference type="EMBL" id="KIM20378.1"/>
    </source>
</evidence>
<evidence type="ECO:0000313" key="6">
    <source>
        <dbReference type="Proteomes" id="UP000054097"/>
    </source>
</evidence>
<proteinExistence type="predicted"/>
<evidence type="ECO:0000256" key="1">
    <source>
        <dbReference type="ARBA" id="ARBA00004123"/>
    </source>
</evidence>
<dbReference type="Gene3D" id="1.20.1160.11">
    <property type="entry name" value="Paired amphipathic helix"/>
    <property type="match status" value="1"/>
</dbReference>
<dbReference type="InterPro" id="IPR036600">
    <property type="entry name" value="PAH_sf"/>
</dbReference>
<keyword evidence="3 4" id="KW-0539">Nucleus</keyword>
<comment type="subcellular location">
    <subcellularLocation>
        <location evidence="1 4">Nucleus</location>
    </subcellularLocation>
</comment>
<dbReference type="HOGENOM" id="CLU_153346_0_0_1"/>
<dbReference type="PANTHER" id="PTHR12346:SF0">
    <property type="entry name" value="SIN3A, ISOFORM G"/>
    <property type="match status" value="1"/>
</dbReference>
<dbReference type="AlphaFoldDB" id="A0A0C2W1I7"/>
<dbReference type="InterPro" id="IPR003822">
    <property type="entry name" value="PAH"/>
</dbReference>
<evidence type="ECO:0000256" key="2">
    <source>
        <dbReference type="ARBA" id="ARBA00022491"/>
    </source>
</evidence>
<dbReference type="GO" id="GO:0000118">
    <property type="term" value="C:histone deacetylase complex"/>
    <property type="evidence" value="ECO:0007669"/>
    <property type="project" value="TreeGrafter"/>
</dbReference>
<reference evidence="5 6" key="1">
    <citation type="submission" date="2014-04" db="EMBL/GenBank/DDBJ databases">
        <authorList>
            <consortium name="DOE Joint Genome Institute"/>
            <person name="Kuo A."/>
            <person name="Zuccaro A."/>
            <person name="Kohler A."/>
            <person name="Nagy L.G."/>
            <person name="Floudas D."/>
            <person name="Copeland A."/>
            <person name="Barry K.W."/>
            <person name="Cichocki N."/>
            <person name="Veneault-Fourrey C."/>
            <person name="LaButti K."/>
            <person name="Lindquist E.A."/>
            <person name="Lipzen A."/>
            <person name="Lundell T."/>
            <person name="Morin E."/>
            <person name="Murat C."/>
            <person name="Sun H."/>
            <person name="Tunlid A."/>
            <person name="Henrissat B."/>
            <person name="Grigoriev I.V."/>
            <person name="Hibbett D.S."/>
            <person name="Martin F."/>
            <person name="Nordberg H.P."/>
            <person name="Cantor M.N."/>
            <person name="Hua S.X."/>
        </authorList>
    </citation>
    <scope>NUCLEOTIDE SEQUENCE [LARGE SCALE GENOMIC DNA]</scope>
    <source>
        <strain evidence="5 6">MAFF 305830</strain>
    </source>
</reference>
<reference evidence="6" key="2">
    <citation type="submission" date="2015-01" db="EMBL/GenBank/DDBJ databases">
        <title>Evolutionary Origins and Diversification of the Mycorrhizal Mutualists.</title>
        <authorList>
            <consortium name="DOE Joint Genome Institute"/>
            <consortium name="Mycorrhizal Genomics Consortium"/>
            <person name="Kohler A."/>
            <person name="Kuo A."/>
            <person name="Nagy L.G."/>
            <person name="Floudas D."/>
            <person name="Copeland A."/>
            <person name="Barry K.W."/>
            <person name="Cichocki N."/>
            <person name="Veneault-Fourrey C."/>
            <person name="LaButti K."/>
            <person name="Lindquist E.A."/>
            <person name="Lipzen A."/>
            <person name="Lundell T."/>
            <person name="Morin E."/>
            <person name="Murat C."/>
            <person name="Riley R."/>
            <person name="Ohm R."/>
            <person name="Sun H."/>
            <person name="Tunlid A."/>
            <person name="Henrissat B."/>
            <person name="Grigoriev I.V."/>
            <person name="Hibbett D.S."/>
            <person name="Martin F."/>
        </authorList>
    </citation>
    <scope>NUCLEOTIDE SEQUENCE [LARGE SCALE GENOMIC DNA]</scope>
    <source>
        <strain evidence="6">MAFF 305830</strain>
    </source>
</reference>
<accession>A0A0C2W1I7</accession>
<dbReference type="GO" id="GO:0003714">
    <property type="term" value="F:transcription corepressor activity"/>
    <property type="evidence" value="ECO:0007669"/>
    <property type="project" value="InterPro"/>
</dbReference>
<dbReference type="GO" id="GO:0000122">
    <property type="term" value="P:negative regulation of transcription by RNA polymerase II"/>
    <property type="evidence" value="ECO:0007669"/>
    <property type="project" value="TreeGrafter"/>
</dbReference>
<dbReference type="EMBL" id="KN824439">
    <property type="protein sequence ID" value="KIM20378.1"/>
    <property type="molecule type" value="Genomic_DNA"/>
</dbReference>
<dbReference type="FunFam" id="1.20.1160.11:FF:000001">
    <property type="entry name" value="Paired amphipathic helix protein Sin3"/>
    <property type="match status" value="1"/>
</dbReference>
<dbReference type="Pfam" id="PF02671">
    <property type="entry name" value="PAH"/>
    <property type="match status" value="1"/>
</dbReference>
<protein>
    <recommendedName>
        <fullName evidence="7">Histone deacetylase interacting domain-containing protein</fullName>
    </recommendedName>
</protein>
<feature type="non-terminal residue" evidence="5">
    <location>
        <position position="1"/>
    </location>
</feature>
<keyword evidence="6" id="KW-1185">Reference proteome</keyword>
<dbReference type="GO" id="GO:0000785">
    <property type="term" value="C:chromatin"/>
    <property type="evidence" value="ECO:0007669"/>
    <property type="project" value="TreeGrafter"/>
</dbReference>
<name>A0A0C2W1I7_SERVB</name>
<sequence>PLTQQDALSFLDTVRDRFSSSLDIYNQFLDIMKDFKTEVIDTAEVMVRVARLFKEDTDLIHGFNTFLPAGYSIKVSSGGVKMYTPQGVVPLANP</sequence>
<dbReference type="PANTHER" id="PTHR12346">
    <property type="entry name" value="SIN3B-RELATED"/>
    <property type="match status" value="1"/>
</dbReference>
<gene>
    <name evidence="5" type="ORF">M408DRAFT_82101</name>
</gene>
<dbReference type="PROSITE" id="PS51477">
    <property type="entry name" value="PAH"/>
    <property type="match status" value="1"/>
</dbReference>
<evidence type="ECO:0008006" key="7">
    <source>
        <dbReference type="Google" id="ProtNLM"/>
    </source>
</evidence>
<dbReference type="InterPro" id="IPR039774">
    <property type="entry name" value="Sin3-like"/>
</dbReference>
<dbReference type="OrthoDB" id="10265969at2759"/>
<dbReference type="STRING" id="933852.A0A0C2W1I7"/>
<evidence type="ECO:0000256" key="4">
    <source>
        <dbReference type="PROSITE-ProRule" id="PRU00810"/>
    </source>
</evidence>
<keyword evidence="2" id="KW-0678">Repressor</keyword>
<dbReference type="Proteomes" id="UP000054097">
    <property type="component" value="Unassembled WGS sequence"/>
</dbReference>
<dbReference type="SUPFAM" id="SSF47762">
    <property type="entry name" value="PAH2 domain"/>
    <property type="match status" value="1"/>
</dbReference>
<organism evidence="5 6">
    <name type="scientific">Serendipita vermifera MAFF 305830</name>
    <dbReference type="NCBI Taxonomy" id="933852"/>
    <lineage>
        <taxon>Eukaryota</taxon>
        <taxon>Fungi</taxon>
        <taxon>Dikarya</taxon>
        <taxon>Basidiomycota</taxon>
        <taxon>Agaricomycotina</taxon>
        <taxon>Agaricomycetes</taxon>
        <taxon>Sebacinales</taxon>
        <taxon>Serendipitaceae</taxon>
        <taxon>Serendipita</taxon>
    </lineage>
</organism>
<evidence type="ECO:0000256" key="3">
    <source>
        <dbReference type="ARBA" id="ARBA00023242"/>
    </source>
</evidence>